<feature type="region of interest" description="Disordered" evidence="3">
    <location>
        <begin position="271"/>
        <end position="306"/>
    </location>
</feature>
<dbReference type="PROSITE" id="PS50106">
    <property type="entry name" value="PDZ"/>
    <property type="match status" value="1"/>
</dbReference>
<evidence type="ECO:0000259" key="4">
    <source>
        <dbReference type="PROSITE" id="PS50106"/>
    </source>
</evidence>
<sequence>MNLGRLRRRNSHDNYFLEGPPNGRSQLWQRRSLNSPGSTKNLQNLAAALGTSPRGRSQVTRSRSNSLLDYSDAIRTTVVLEKQDNETFGFEIQTYGLRVENSTQMEMCTFVCSVQQDSSAERAGLTAGDIIVTVNGVCTEGSTHQCIVDLIRKSTNALKLETVSGAVVKRIELERKLKQLKQSLREKWVELRTLAQRERELGGGNLNDCSSPSSPSMRGGLRSSSDSSCRSLMMEDSEDCVPPVFEDPLSPTYDGCFFGDFPPRGAAVSRSRSISLGSGGSSGPASPRWDLADASSPFGTVPRRPRHGSVRKRFLKFIPGLHRSVEEEESG</sequence>
<dbReference type="Pfam" id="PF00595">
    <property type="entry name" value="PDZ"/>
    <property type="match status" value="1"/>
</dbReference>
<protein>
    <submittedName>
        <fullName evidence="5">Cytohesin 1 interacting protein</fullName>
    </submittedName>
</protein>
<dbReference type="PANTHER" id="PTHR15963">
    <property type="entry name" value="GENERAL RECEPTOR FOR PHOSPHOINOSITIDES 1-ASSOCIATED SCAFFOLD PROTEIN-RELATED"/>
    <property type="match status" value="1"/>
</dbReference>
<evidence type="ECO:0000313" key="6">
    <source>
        <dbReference type="Proteomes" id="UP000694397"/>
    </source>
</evidence>
<dbReference type="AlphaFoldDB" id="A0A8C9RYY7"/>
<dbReference type="KEGG" id="sfm:108928918"/>
<dbReference type="Ensembl" id="ENSSFOT00015025205.2">
    <property type="protein sequence ID" value="ENSSFOP00015024931.2"/>
    <property type="gene ID" value="ENSSFOG00015016032.2"/>
</dbReference>
<organism evidence="5 6">
    <name type="scientific">Scleropages formosus</name>
    <name type="common">Asian bonytongue</name>
    <name type="synonym">Osteoglossum formosum</name>
    <dbReference type="NCBI Taxonomy" id="113540"/>
    <lineage>
        <taxon>Eukaryota</taxon>
        <taxon>Metazoa</taxon>
        <taxon>Chordata</taxon>
        <taxon>Craniata</taxon>
        <taxon>Vertebrata</taxon>
        <taxon>Euteleostomi</taxon>
        <taxon>Actinopterygii</taxon>
        <taxon>Neopterygii</taxon>
        <taxon>Teleostei</taxon>
        <taxon>Osteoglossocephala</taxon>
        <taxon>Osteoglossomorpha</taxon>
        <taxon>Osteoglossiformes</taxon>
        <taxon>Osteoglossidae</taxon>
        <taxon>Scleropages</taxon>
    </lineage>
</organism>
<dbReference type="InterPro" id="IPR036034">
    <property type="entry name" value="PDZ_sf"/>
</dbReference>
<dbReference type="InterPro" id="IPR001478">
    <property type="entry name" value="PDZ"/>
</dbReference>
<feature type="compositionally biased region" description="Low complexity" evidence="3">
    <location>
        <begin position="216"/>
        <end position="228"/>
    </location>
</feature>
<dbReference type="PANTHER" id="PTHR15963:SF1">
    <property type="entry name" value="CYTOHESIN-INTERACTING PROTEIN"/>
    <property type="match status" value="1"/>
</dbReference>
<evidence type="ECO:0000256" key="3">
    <source>
        <dbReference type="SAM" id="MobiDB-lite"/>
    </source>
</evidence>
<dbReference type="Gene3D" id="2.30.42.10">
    <property type="match status" value="1"/>
</dbReference>
<evidence type="ECO:0000313" key="5">
    <source>
        <dbReference type="Ensembl" id="ENSSFOP00015024931.2"/>
    </source>
</evidence>
<feature type="region of interest" description="Disordered" evidence="3">
    <location>
        <begin position="202"/>
        <end position="228"/>
    </location>
</feature>
<keyword evidence="6" id="KW-1185">Reference proteome</keyword>
<accession>A0A8C9RYY7</accession>
<keyword evidence="2" id="KW-0963">Cytoplasm</keyword>
<dbReference type="CDD" id="cd06713">
    <property type="entry name" value="PDZ_tamalin_CYTIP-like"/>
    <property type="match status" value="1"/>
</dbReference>
<evidence type="ECO:0000256" key="2">
    <source>
        <dbReference type="ARBA" id="ARBA00022490"/>
    </source>
</evidence>
<feature type="compositionally biased region" description="Basic residues" evidence="3">
    <location>
        <begin position="1"/>
        <end position="10"/>
    </location>
</feature>
<gene>
    <name evidence="5" type="primary">LOC108928918</name>
</gene>
<dbReference type="RefSeq" id="XP_029113582.1">
    <property type="nucleotide sequence ID" value="XM_029257749.1"/>
</dbReference>
<evidence type="ECO:0000256" key="1">
    <source>
        <dbReference type="ARBA" id="ARBA00004496"/>
    </source>
</evidence>
<dbReference type="SUPFAM" id="SSF50156">
    <property type="entry name" value="PDZ domain-like"/>
    <property type="match status" value="1"/>
</dbReference>
<dbReference type="GO" id="GO:0005737">
    <property type="term" value="C:cytoplasm"/>
    <property type="evidence" value="ECO:0007669"/>
    <property type="project" value="UniProtKB-SubCell"/>
</dbReference>
<reference evidence="5" key="2">
    <citation type="submission" date="2025-08" db="UniProtKB">
        <authorList>
            <consortium name="Ensembl"/>
        </authorList>
    </citation>
    <scope>IDENTIFICATION</scope>
</reference>
<dbReference type="Proteomes" id="UP000694397">
    <property type="component" value="Chromosome 14"/>
</dbReference>
<reference evidence="5 6" key="1">
    <citation type="submission" date="2019-04" db="EMBL/GenBank/DDBJ databases">
        <authorList>
            <consortium name="Wellcome Sanger Institute Data Sharing"/>
        </authorList>
    </citation>
    <scope>NUCLEOTIDE SEQUENCE [LARGE SCALE GENOMIC DNA]</scope>
</reference>
<feature type="domain" description="PDZ" evidence="4">
    <location>
        <begin position="77"/>
        <end position="166"/>
    </location>
</feature>
<dbReference type="SMART" id="SM00228">
    <property type="entry name" value="PDZ"/>
    <property type="match status" value="1"/>
</dbReference>
<dbReference type="GeneTree" id="ENSGT00530000063734"/>
<proteinExistence type="predicted"/>
<name>A0A8C9RYY7_SCLFO</name>
<reference evidence="5" key="3">
    <citation type="submission" date="2025-09" db="UniProtKB">
        <authorList>
            <consortium name="Ensembl"/>
        </authorList>
    </citation>
    <scope>IDENTIFICATION</scope>
</reference>
<dbReference type="GeneID" id="108928918"/>
<dbReference type="InterPro" id="IPR052122">
    <property type="entry name" value="Intracell_Traff_Signaling_Reg"/>
</dbReference>
<comment type="subcellular location">
    <subcellularLocation>
        <location evidence="1">Cytoplasm</location>
    </subcellularLocation>
</comment>
<dbReference type="OrthoDB" id="10041077at2759"/>
<feature type="region of interest" description="Disordered" evidence="3">
    <location>
        <begin position="1"/>
        <end position="27"/>
    </location>
</feature>